<dbReference type="AlphaFoldDB" id="F7BGM1"/>
<reference evidence="1" key="4">
    <citation type="submission" date="2025-09" db="UniProtKB">
        <authorList>
            <consortium name="Ensembl"/>
        </authorList>
    </citation>
    <scope>IDENTIFICATION</scope>
</reference>
<dbReference type="EMBL" id="EAAA01001163">
    <property type="status" value="NOT_ANNOTATED_CDS"/>
    <property type="molecule type" value="Genomic_DNA"/>
</dbReference>
<reference evidence="1" key="2">
    <citation type="journal article" date="2008" name="Genome Biol.">
        <title>Improved genome assembly and evidence-based global gene model set for the chordate Ciona intestinalis: new insight into intron and operon populations.</title>
        <authorList>
            <person name="Satou Y."/>
            <person name="Mineta K."/>
            <person name="Ogasawara M."/>
            <person name="Sasakura Y."/>
            <person name="Shoguchi E."/>
            <person name="Ueno K."/>
            <person name="Yamada L."/>
            <person name="Matsumoto J."/>
            <person name="Wasserscheid J."/>
            <person name="Dewar K."/>
            <person name="Wiley G.B."/>
            <person name="Macmil S.L."/>
            <person name="Roe B.A."/>
            <person name="Zeller R.W."/>
            <person name="Hastings K.E."/>
            <person name="Lemaire P."/>
            <person name="Lindquist E."/>
            <person name="Endo T."/>
            <person name="Hotta K."/>
            <person name="Inaba K."/>
        </authorList>
    </citation>
    <scope>NUCLEOTIDE SEQUENCE [LARGE SCALE GENOMIC DNA]</scope>
    <source>
        <strain evidence="1">wild type</strain>
    </source>
</reference>
<reference evidence="1" key="3">
    <citation type="submission" date="2025-08" db="UniProtKB">
        <authorList>
            <consortium name="Ensembl"/>
        </authorList>
    </citation>
    <scope>IDENTIFICATION</scope>
</reference>
<dbReference type="HOGENOM" id="CLU_1626454_0_0_1"/>
<keyword evidence="2" id="KW-1185">Reference proteome</keyword>
<proteinExistence type="predicted"/>
<accession>F7BGM1</accession>
<sequence length="163" mass="17523">MFEQAKTRNAENKKRVERSLDVFYAELSSDYLREMNQASGEASEETLDKLHKKIVSSVTAKLKSKVPFTSIRENAIETCEKNLKKKRKDVKAAGVTYKGVFKRAALGATTGGLSGGLFGPVGALFGGAVGAVGGAFSGTEGPVNVSVDILKWPSIRRLQSLNL</sequence>
<reference evidence="2" key="1">
    <citation type="journal article" date="2002" name="Science">
        <title>The draft genome of Ciona intestinalis: insights into chordate and vertebrate origins.</title>
        <authorList>
            <person name="Dehal P."/>
            <person name="Satou Y."/>
            <person name="Campbell R.K."/>
            <person name="Chapman J."/>
            <person name="Degnan B."/>
            <person name="De Tomaso A."/>
            <person name="Davidson B."/>
            <person name="Di Gregorio A."/>
            <person name="Gelpke M."/>
            <person name="Goodstein D.M."/>
            <person name="Harafuji N."/>
            <person name="Hastings K.E."/>
            <person name="Ho I."/>
            <person name="Hotta K."/>
            <person name="Huang W."/>
            <person name="Kawashima T."/>
            <person name="Lemaire P."/>
            <person name="Martinez D."/>
            <person name="Meinertzhagen I.A."/>
            <person name="Necula S."/>
            <person name="Nonaka M."/>
            <person name="Putnam N."/>
            <person name="Rash S."/>
            <person name="Saiga H."/>
            <person name="Satake M."/>
            <person name="Terry A."/>
            <person name="Yamada L."/>
            <person name="Wang H.G."/>
            <person name="Awazu S."/>
            <person name="Azumi K."/>
            <person name="Boore J."/>
            <person name="Branno M."/>
            <person name="Chin-Bow S."/>
            <person name="DeSantis R."/>
            <person name="Doyle S."/>
            <person name="Francino P."/>
            <person name="Keys D.N."/>
            <person name="Haga S."/>
            <person name="Hayashi H."/>
            <person name="Hino K."/>
            <person name="Imai K.S."/>
            <person name="Inaba K."/>
            <person name="Kano S."/>
            <person name="Kobayashi K."/>
            <person name="Kobayashi M."/>
            <person name="Lee B.I."/>
            <person name="Makabe K.W."/>
            <person name="Manohar C."/>
            <person name="Matassi G."/>
            <person name="Medina M."/>
            <person name="Mochizuki Y."/>
            <person name="Mount S."/>
            <person name="Morishita T."/>
            <person name="Miura S."/>
            <person name="Nakayama A."/>
            <person name="Nishizaka S."/>
            <person name="Nomoto H."/>
            <person name="Ohta F."/>
            <person name="Oishi K."/>
            <person name="Rigoutsos I."/>
            <person name="Sano M."/>
            <person name="Sasaki A."/>
            <person name="Sasakura Y."/>
            <person name="Shoguchi E."/>
            <person name="Shin-i T."/>
            <person name="Spagnuolo A."/>
            <person name="Stainier D."/>
            <person name="Suzuki M.M."/>
            <person name="Tassy O."/>
            <person name="Takatori N."/>
            <person name="Tokuoka M."/>
            <person name="Yagi K."/>
            <person name="Yoshizaki F."/>
            <person name="Wada S."/>
            <person name="Zhang C."/>
            <person name="Hyatt P.D."/>
            <person name="Larimer F."/>
            <person name="Detter C."/>
            <person name="Doggett N."/>
            <person name="Glavina T."/>
            <person name="Hawkins T."/>
            <person name="Richardson P."/>
            <person name="Lucas S."/>
            <person name="Kohara Y."/>
            <person name="Levine M."/>
            <person name="Satoh N."/>
            <person name="Rokhsar D.S."/>
        </authorList>
    </citation>
    <scope>NUCLEOTIDE SEQUENCE [LARGE SCALE GENOMIC DNA]</scope>
</reference>
<dbReference type="Proteomes" id="UP000008144">
    <property type="component" value="Chromosome 14"/>
</dbReference>
<organism evidence="1 2">
    <name type="scientific">Ciona intestinalis</name>
    <name type="common">Transparent sea squirt</name>
    <name type="synonym">Ascidia intestinalis</name>
    <dbReference type="NCBI Taxonomy" id="7719"/>
    <lineage>
        <taxon>Eukaryota</taxon>
        <taxon>Metazoa</taxon>
        <taxon>Chordata</taxon>
        <taxon>Tunicata</taxon>
        <taxon>Ascidiacea</taxon>
        <taxon>Phlebobranchia</taxon>
        <taxon>Cionidae</taxon>
        <taxon>Ciona</taxon>
    </lineage>
</organism>
<dbReference type="GeneTree" id="ENSGT00390000012354"/>
<name>F7BGM1_CIOIN</name>
<evidence type="ECO:0000313" key="1">
    <source>
        <dbReference type="Ensembl" id="ENSCINP00000026664.2"/>
    </source>
</evidence>
<protein>
    <submittedName>
        <fullName evidence="1">Uncharacterized protein</fullName>
    </submittedName>
</protein>
<dbReference type="InParanoid" id="F7BGM1"/>
<dbReference type="Ensembl" id="ENSCINT00000026910.2">
    <property type="protein sequence ID" value="ENSCINP00000026664.2"/>
    <property type="gene ID" value="ENSCING00000014840.2"/>
</dbReference>
<evidence type="ECO:0000313" key="2">
    <source>
        <dbReference type="Proteomes" id="UP000008144"/>
    </source>
</evidence>